<feature type="transmembrane region" description="Helical" evidence="7">
    <location>
        <begin position="247"/>
        <end position="264"/>
    </location>
</feature>
<feature type="transmembrane region" description="Helical" evidence="7">
    <location>
        <begin position="46"/>
        <end position="66"/>
    </location>
</feature>
<reference evidence="9 10" key="1">
    <citation type="submission" date="2019-08" db="EMBL/GenBank/DDBJ databases">
        <title>Calorimonas adulescens gen. nov., sp. nov., an anaerobic thermophilic bacterium from Sakhalin hot spring.</title>
        <authorList>
            <person name="Khomyakova M.A."/>
            <person name="Merkel A.Y."/>
            <person name="Novikov A."/>
            <person name="Bonch-Osmolovskaya E.A."/>
            <person name="Slobodkin A.I."/>
        </authorList>
    </citation>
    <scope>NUCLEOTIDE SEQUENCE [LARGE SCALE GENOMIC DNA]</scope>
    <source>
        <strain evidence="9 10">A05MB</strain>
    </source>
</reference>
<dbReference type="Gene3D" id="1.20.1250.20">
    <property type="entry name" value="MFS general substrate transporter like domains"/>
    <property type="match status" value="1"/>
</dbReference>
<evidence type="ECO:0000256" key="4">
    <source>
        <dbReference type="ARBA" id="ARBA00022692"/>
    </source>
</evidence>
<dbReference type="Pfam" id="PF07690">
    <property type="entry name" value="MFS_1"/>
    <property type="match status" value="1"/>
</dbReference>
<feature type="domain" description="Major facilitator superfamily (MFS) profile" evidence="8">
    <location>
        <begin position="8"/>
        <end position="388"/>
    </location>
</feature>
<protein>
    <submittedName>
        <fullName evidence="9">MFS transporter</fullName>
    </submittedName>
</protein>
<dbReference type="InterPro" id="IPR020846">
    <property type="entry name" value="MFS_dom"/>
</dbReference>
<dbReference type="PROSITE" id="PS50850">
    <property type="entry name" value="MFS"/>
    <property type="match status" value="1"/>
</dbReference>
<comment type="caution">
    <text evidence="9">The sequence shown here is derived from an EMBL/GenBank/DDBJ whole genome shotgun (WGS) entry which is preliminary data.</text>
</comment>
<dbReference type="PROSITE" id="PS00216">
    <property type="entry name" value="SUGAR_TRANSPORT_1"/>
    <property type="match status" value="1"/>
</dbReference>
<keyword evidence="6 7" id="KW-0472">Membrane</keyword>
<keyword evidence="4 7" id="KW-0812">Transmembrane</keyword>
<dbReference type="InterPro" id="IPR011701">
    <property type="entry name" value="MFS"/>
</dbReference>
<dbReference type="RefSeq" id="WP_149545676.1">
    <property type="nucleotide sequence ID" value="NZ_VTPS01000013.1"/>
</dbReference>
<evidence type="ECO:0000256" key="7">
    <source>
        <dbReference type="SAM" id="Phobius"/>
    </source>
</evidence>
<evidence type="ECO:0000313" key="10">
    <source>
        <dbReference type="Proteomes" id="UP000322976"/>
    </source>
</evidence>
<dbReference type="GO" id="GO:0005886">
    <property type="term" value="C:plasma membrane"/>
    <property type="evidence" value="ECO:0007669"/>
    <property type="project" value="UniProtKB-SubCell"/>
</dbReference>
<dbReference type="InterPro" id="IPR005829">
    <property type="entry name" value="Sugar_transporter_CS"/>
</dbReference>
<name>A0A5D8QDD7_9THEO</name>
<dbReference type="PANTHER" id="PTHR43414:SF1">
    <property type="entry name" value="PEPTIDE PERMEASE"/>
    <property type="match status" value="1"/>
</dbReference>
<evidence type="ECO:0000256" key="3">
    <source>
        <dbReference type="ARBA" id="ARBA00022475"/>
    </source>
</evidence>
<evidence type="ECO:0000259" key="8">
    <source>
        <dbReference type="PROSITE" id="PS50850"/>
    </source>
</evidence>
<dbReference type="EMBL" id="VTPS01000013">
    <property type="protein sequence ID" value="TZE81523.1"/>
    <property type="molecule type" value="Genomic_DNA"/>
</dbReference>
<accession>A0A5D8QDD7</accession>
<feature type="transmembrane region" description="Helical" evidence="7">
    <location>
        <begin position="333"/>
        <end position="357"/>
    </location>
</feature>
<dbReference type="SUPFAM" id="SSF103473">
    <property type="entry name" value="MFS general substrate transporter"/>
    <property type="match status" value="1"/>
</dbReference>
<gene>
    <name evidence="9" type="ORF">FWJ32_09285</name>
</gene>
<evidence type="ECO:0000256" key="2">
    <source>
        <dbReference type="ARBA" id="ARBA00022448"/>
    </source>
</evidence>
<feature type="transmembrane region" description="Helical" evidence="7">
    <location>
        <begin position="363"/>
        <end position="383"/>
    </location>
</feature>
<proteinExistence type="predicted"/>
<feature type="transmembrane region" description="Helical" evidence="7">
    <location>
        <begin position="13"/>
        <end position="34"/>
    </location>
</feature>
<dbReference type="GO" id="GO:0022857">
    <property type="term" value="F:transmembrane transporter activity"/>
    <property type="evidence" value="ECO:0007669"/>
    <property type="project" value="InterPro"/>
</dbReference>
<evidence type="ECO:0000256" key="1">
    <source>
        <dbReference type="ARBA" id="ARBA00004651"/>
    </source>
</evidence>
<evidence type="ECO:0000313" key="9">
    <source>
        <dbReference type="EMBL" id="TZE81523.1"/>
    </source>
</evidence>
<feature type="transmembrane region" description="Helical" evidence="7">
    <location>
        <begin position="306"/>
        <end position="326"/>
    </location>
</feature>
<evidence type="ECO:0000256" key="6">
    <source>
        <dbReference type="ARBA" id="ARBA00023136"/>
    </source>
</evidence>
<dbReference type="PANTHER" id="PTHR43414">
    <property type="entry name" value="MULTIDRUG RESISTANCE PROTEIN MDTG"/>
    <property type="match status" value="1"/>
</dbReference>
<keyword evidence="2" id="KW-0813">Transport</keyword>
<sequence length="394" mass="43115">MTRHYNLNFWIRFWGQLLTGIGNFMIMPFMAIYLNSKVGGDVSRVGIIMSLGPIGSLIGSLIGGYIADRFGRKPVMFFSLLGASVSLFLFIFAQTTLCFSVINLSQGFFNSLFRPAADAMVSDIMTEEERQEAYGLLRVGVNVGAAIGPLIGVWAFTFSRNMVFLATSIVFFGFSIAVFLWVKETRPSGEVKTFVNMGKRYFYIFEDKVLLLSILAGSMVQTAYAVAADFSPLYLIGKVSGVYNPTAYMFALNGAMVVFLQLPISKSIKDMKPGFVMALAAVLTGIGTVGIGFFDTLPLLLFDYAVFTVGEMLMAPTHTTLLASIAPEDRRGLYMGMGGLTWISGGFFGPLLAGFLMDSLGGQALFAMMGVLSVMSMGLFRMIDREIERKEMSC</sequence>
<keyword evidence="5 7" id="KW-1133">Transmembrane helix</keyword>
<dbReference type="InterPro" id="IPR036259">
    <property type="entry name" value="MFS_trans_sf"/>
</dbReference>
<comment type="subcellular location">
    <subcellularLocation>
        <location evidence="1">Cell membrane</location>
        <topology evidence="1">Multi-pass membrane protein</topology>
    </subcellularLocation>
</comment>
<feature type="transmembrane region" description="Helical" evidence="7">
    <location>
        <begin position="209"/>
        <end position="227"/>
    </location>
</feature>
<dbReference type="AlphaFoldDB" id="A0A5D8QDD7"/>
<feature type="transmembrane region" description="Helical" evidence="7">
    <location>
        <begin position="78"/>
        <end position="104"/>
    </location>
</feature>
<dbReference type="CDD" id="cd17329">
    <property type="entry name" value="MFS_MdtH_MDR_like"/>
    <property type="match status" value="1"/>
</dbReference>
<organism evidence="9 10">
    <name type="scientific">Calorimonas adulescens</name>
    <dbReference type="NCBI Taxonomy" id="2606906"/>
    <lineage>
        <taxon>Bacteria</taxon>
        <taxon>Bacillati</taxon>
        <taxon>Bacillota</taxon>
        <taxon>Clostridia</taxon>
        <taxon>Thermoanaerobacterales</taxon>
        <taxon>Thermoanaerobacteraceae</taxon>
        <taxon>Calorimonas</taxon>
    </lineage>
</organism>
<feature type="transmembrane region" description="Helical" evidence="7">
    <location>
        <begin position="162"/>
        <end position="182"/>
    </location>
</feature>
<keyword evidence="10" id="KW-1185">Reference proteome</keyword>
<dbReference type="Proteomes" id="UP000322976">
    <property type="component" value="Unassembled WGS sequence"/>
</dbReference>
<feature type="transmembrane region" description="Helical" evidence="7">
    <location>
        <begin position="135"/>
        <end position="156"/>
    </location>
</feature>
<keyword evidence="3" id="KW-1003">Cell membrane</keyword>
<evidence type="ECO:0000256" key="5">
    <source>
        <dbReference type="ARBA" id="ARBA00022989"/>
    </source>
</evidence>
<feature type="transmembrane region" description="Helical" evidence="7">
    <location>
        <begin position="276"/>
        <end position="294"/>
    </location>
</feature>